<evidence type="ECO:0000313" key="5">
    <source>
        <dbReference type="Proteomes" id="UP000191154"/>
    </source>
</evidence>
<evidence type="ECO:0000256" key="2">
    <source>
        <dbReference type="ARBA" id="ARBA00023002"/>
    </source>
</evidence>
<gene>
    <name evidence="4" type="primary">ndhF</name>
    <name evidence="4" type="ORF">CLOSAC_11640</name>
</gene>
<dbReference type="InterPro" id="IPR016166">
    <property type="entry name" value="FAD-bd_PCMH"/>
</dbReference>
<dbReference type="PANTHER" id="PTHR42659">
    <property type="entry name" value="XANTHINE DEHYDROGENASE SUBUNIT C-RELATED"/>
    <property type="match status" value="1"/>
</dbReference>
<name>A0A1S8NDF1_CLOSA</name>
<dbReference type="Pfam" id="PF03450">
    <property type="entry name" value="CO_deh_flav_C"/>
    <property type="match status" value="1"/>
</dbReference>
<dbReference type="InterPro" id="IPR036683">
    <property type="entry name" value="CO_DH_flav_C_dom_sf"/>
</dbReference>
<dbReference type="InterPro" id="IPR005107">
    <property type="entry name" value="CO_DH_flav_C"/>
</dbReference>
<keyword evidence="2 4" id="KW-0560">Oxidoreductase</keyword>
<dbReference type="Gene3D" id="3.30.390.50">
    <property type="entry name" value="CO dehydrogenase flavoprotein, C-terminal domain"/>
    <property type="match status" value="1"/>
</dbReference>
<dbReference type="InterPro" id="IPR051312">
    <property type="entry name" value="Diverse_Substr_Oxidored"/>
</dbReference>
<keyword evidence="1" id="KW-0285">Flavoprotein</keyword>
<dbReference type="SUPFAM" id="SSF55447">
    <property type="entry name" value="CO dehydrogenase flavoprotein C-terminal domain-like"/>
    <property type="match status" value="1"/>
</dbReference>
<protein>
    <submittedName>
        <fullName evidence="4">Nicotinate dehydrogenase FAD-subunit</fullName>
        <ecNumber evidence="4">1.17.1.5</ecNumber>
    </submittedName>
</protein>
<dbReference type="SUPFAM" id="SSF56176">
    <property type="entry name" value="FAD-binding/transporter-associated domain-like"/>
    <property type="match status" value="1"/>
</dbReference>
<evidence type="ECO:0000313" key="4">
    <source>
        <dbReference type="EMBL" id="OOM14291.1"/>
    </source>
</evidence>
<dbReference type="Proteomes" id="UP000191154">
    <property type="component" value="Unassembled WGS sequence"/>
</dbReference>
<dbReference type="GO" id="GO:0050138">
    <property type="term" value="F:nicotinate dehydrogenase activity"/>
    <property type="evidence" value="ECO:0007669"/>
    <property type="project" value="UniProtKB-EC"/>
</dbReference>
<reference evidence="4 5" key="1">
    <citation type="submission" date="2016-05" db="EMBL/GenBank/DDBJ databases">
        <title>Microbial solvent formation.</title>
        <authorList>
            <person name="Poehlein A."/>
            <person name="Montoya Solano J.D."/>
            <person name="Flitsch S."/>
            <person name="Krabben P."/>
            <person name="Duerre P."/>
            <person name="Daniel R."/>
        </authorList>
    </citation>
    <scope>NUCLEOTIDE SEQUENCE [LARGE SCALE GENOMIC DNA]</scope>
    <source>
        <strain evidence="4 5">L1-8</strain>
    </source>
</reference>
<dbReference type="InterPro" id="IPR016169">
    <property type="entry name" value="FAD-bd_PCMH_sub2"/>
</dbReference>
<dbReference type="EC" id="1.17.1.5" evidence="4"/>
<proteinExistence type="predicted"/>
<comment type="caution">
    <text evidence="4">The sequence shown here is derived from an EMBL/GenBank/DDBJ whole genome shotgun (WGS) entry which is preliminary data.</text>
</comment>
<dbReference type="RefSeq" id="WP_077864561.1">
    <property type="nucleotide sequence ID" value="NZ_LZYZ01000002.1"/>
</dbReference>
<dbReference type="SMART" id="SM01092">
    <property type="entry name" value="CO_deh_flav_C"/>
    <property type="match status" value="1"/>
</dbReference>
<accession>A0A1S8NDF1</accession>
<feature type="domain" description="FAD-binding PCMH-type" evidence="3">
    <location>
        <begin position="1"/>
        <end position="172"/>
    </location>
</feature>
<dbReference type="EMBL" id="LZYZ01000002">
    <property type="protein sequence ID" value="OOM14291.1"/>
    <property type="molecule type" value="Genomic_DNA"/>
</dbReference>
<dbReference type="InterPro" id="IPR036318">
    <property type="entry name" value="FAD-bd_PCMH-like_sf"/>
</dbReference>
<dbReference type="PROSITE" id="PS51387">
    <property type="entry name" value="FAD_PCMH"/>
    <property type="match status" value="1"/>
</dbReference>
<dbReference type="InterPro" id="IPR016167">
    <property type="entry name" value="FAD-bd_PCMH_sub1"/>
</dbReference>
<dbReference type="GO" id="GO:0071949">
    <property type="term" value="F:FAD binding"/>
    <property type="evidence" value="ECO:0007669"/>
    <property type="project" value="InterPro"/>
</dbReference>
<evidence type="ECO:0000259" key="3">
    <source>
        <dbReference type="PROSITE" id="PS51387"/>
    </source>
</evidence>
<dbReference type="InterPro" id="IPR002346">
    <property type="entry name" value="Mopterin_DH_FAD-bd"/>
</dbReference>
<evidence type="ECO:0000256" key="1">
    <source>
        <dbReference type="ARBA" id="ARBA00022630"/>
    </source>
</evidence>
<organism evidence="4 5">
    <name type="scientific">Clostridium saccharobutylicum</name>
    <dbReference type="NCBI Taxonomy" id="169679"/>
    <lineage>
        <taxon>Bacteria</taxon>
        <taxon>Bacillati</taxon>
        <taxon>Bacillota</taxon>
        <taxon>Clostridia</taxon>
        <taxon>Eubacteriales</taxon>
        <taxon>Clostridiaceae</taxon>
        <taxon>Clostridium</taxon>
    </lineage>
</organism>
<dbReference type="PANTHER" id="PTHR42659:SF9">
    <property type="entry name" value="XANTHINE DEHYDROGENASE FAD-BINDING SUBUNIT XDHB-RELATED"/>
    <property type="match status" value="1"/>
</dbReference>
<dbReference type="Gene3D" id="3.30.465.10">
    <property type="match status" value="1"/>
</dbReference>
<dbReference type="AlphaFoldDB" id="A0A1S8NDF1"/>
<sequence length="280" mass="31176">MVNGYSPSTFKEALKILNEKDVIIYAGGTDLMVRYKNISSLLPKFDKDLLYIENLKELKEINESSSEIRIGAACKLSYLLQSDCIPQILKQAIKNIASPAIRNMGTIGGNICNASPAGDTLPVLYALDAKVKITSINNSKETEIKEFILGPKKTILENNEILESIIIPKADFNKIYYQKVGARKASAISKVSFVALAEIEKEEIKDLRIAIGSVGPSVVRVKEGEDALIEKNIKDINNLINHVQDIYSKKITPIDDQRSTANYRKNVALRLIKYFLTVEL</sequence>
<dbReference type="Pfam" id="PF00941">
    <property type="entry name" value="FAD_binding_5"/>
    <property type="match status" value="1"/>
</dbReference>
<dbReference type="Gene3D" id="3.30.43.10">
    <property type="entry name" value="Uridine Diphospho-n-acetylenolpyruvylglucosamine Reductase, domain 2"/>
    <property type="match status" value="1"/>
</dbReference>